<name>A0A066XS48_COLSU</name>
<dbReference type="STRING" id="1173701.A0A066XS48"/>
<dbReference type="eggNOG" id="ENOG502S18W">
    <property type="taxonomic scope" value="Eukaryota"/>
</dbReference>
<dbReference type="GO" id="GO:0008236">
    <property type="term" value="F:serine-type peptidase activity"/>
    <property type="evidence" value="ECO:0007669"/>
    <property type="project" value="InterPro"/>
</dbReference>
<evidence type="ECO:0000313" key="6">
    <source>
        <dbReference type="Proteomes" id="UP000027238"/>
    </source>
</evidence>
<dbReference type="OrthoDB" id="27214at2759"/>
<evidence type="ECO:0000256" key="1">
    <source>
        <dbReference type="SAM" id="MobiDB-lite"/>
    </source>
</evidence>
<proteinExistence type="predicted"/>
<dbReference type="PANTHER" id="PTHR37049">
    <property type="entry name" value="PEPTIDASE S41 FAMILY PROTEIN"/>
    <property type="match status" value="1"/>
</dbReference>
<feature type="domain" description="Tail specific protease" evidence="3">
    <location>
        <begin position="357"/>
        <end position="536"/>
    </location>
</feature>
<feature type="signal peptide" evidence="2">
    <location>
        <begin position="1"/>
        <end position="19"/>
    </location>
</feature>
<feature type="domain" description="CPAF-like PDZ" evidence="4">
    <location>
        <begin position="159"/>
        <end position="278"/>
    </location>
</feature>
<dbReference type="Gene3D" id="3.90.226.10">
    <property type="entry name" value="2-enoyl-CoA Hydratase, Chain A, domain 1"/>
    <property type="match status" value="1"/>
</dbReference>
<evidence type="ECO:0000313" key="5">
    <source>
        <dbReference type="EMBL" id="KDN72063.1"/>
    </source>
</evidence>
<accession>A0A066XS48</accession>
<dbReference type="Proteomes" id="UP000027238">
    <property type="component" value="Unassembled WGS sequence"/>
</dbReference>
<dbReference type="InterPro" id="IPR029045">
    <property type="entry name" value="ClpP/crotonase-like_dom_sf"/>
</dbReference>
<dbReference type="EMBL" id="JMSE01000063">
    <property type="protein sequence ID" value="KDN72063.1"/>
    <property type="molecule type" value="Genomic_DNA"/>
</dbReference>
<reference evidence="6" key="1">
    <citation type="journal article" date="2014" name="Genome Announc.">
        <title>Draft genome sequence of Colletotrichum sublineola, a destructive pathogen of cultivated sorghum.</title>
        <authorList>
            <person name="Baroncelli R."/>
            <person name="Sanz-Martin J.M."/>
            <person name="Rech G.E."/>
            <person name="Sukno S.A."/>
            <person name="Thon M.R."/>
        </authorList>
    </citation>
    <scope>NUCLEOTIDE SEQUENCE [LARGE SCALE GENOMIC DNA]</scope>
    <source>
        <strain evidence="6">TX430BB</strain>
    </source>
</reference>
<evidence type="ECO:0000259" key="3">
    <source>
        <dbReference type="Pfam" id="PF03572"/>
    </source>
</evidence>
<dbReference type="InterPro" id="IPR056186">
    <property type="entry name" value="PDZ_CPAF-rel"/>
</dbReference>
<dbReference type="HOGENOM" id="CLU_014251_1_1_1"/>
<dbReference type="Pfam" id="PF03572">
    <property type="entry name" value="Peptidase_S41"/>
    <property type="match status" value="1"/>
</dbReference>
<evidence type="ECO:0000259" key="4">
    <source>
        <dbReference type="Pfam" id="PF23658"/>
    </source>
</evidence>
<dbReference type="OMA" id="ICASACG"/>
<evidence type="ECO:0000256" key="2">
    <source>
        <dbReference type="SAM" id="SignalP"/>
    </source>
</evidence>
<gene>
    <name evidence="5" type="ORF">CSUB01_10628</name>
</gene>
<dbReference type="InterPro" id="IPR052766">
    <property type="entry name" value="S41A_metabolite_peptidase"/>
</dbReference>
<keyword evidence="2" id="KW-0732">Signal</keyword>
<dbReference type="AlphaFoldDB" id="A0A066XS48"/>
<dbReference type="Pfam" id="PF23658">
    <property type="entry name" value="PDZ_CPAF_rel"/>
    <property type="match status" value="1"/>
</dbReference>
<dbReference type="PANTHER" id="PTHR37049:SF4">
    <property type="entry name" value="RHODANESE DOMAIN-CONTAINING PROTEIN"/>
    <property type="match status" value="1"/>
</dbReference>
<keyword evidence="6" id="KW-1185">Reference proteome</keyword>
<comment type="caution">
    <text evidence="5">The sequence shown here is derived from an EMBL/GenBank/DDBJ whole genome shotgun (WGS) entry which is preliminary data.</text>
</comment>
<dbReference type="InterPro" id="IPR005151">
    <property type="entry name" value="Tail-specific_protease"/>
</dbReference>
<dbReference type="GO" id="GO:0006508">
    <property type="term" value="P:proteolysis"/>
    <property type="evidence" value="ECO:0007669"/>
    <property type="project" value="InterPro"/>
</dbReference>
<organism evidence="5 6">
    <name type="scientific">Colletotrichum sublineola</name>
    <name type="common">Sorghum anthracnose fungus</name>
    <dbReference type="NCBI Taxonomy" id="1173701"/>
    <lineage>
        <taxon>Eukaryota</taxon>
        <taxon>Fungi</taxon>
        <taxon>Dikarya</taxon>
        <taxon>Ascomycota</taxon>
        <taxon>Pezizomycotina</taxon>
        <taxon>Sordariomycetes</taxon>
        <taxon>Hypocreomycetidae</taxon>
        <taxon>Glomerellales</taxon>
        <taxon>Glomerellaceae</taxon>
        <taxon>Colletotrichum</taxon>
        <taxon>Colletotrichum graminicola species complex</taxon>
    </lineage>
</organism>
<dbReference type="SUPFAM" id="SSF52096">
    <property type="entry name" value="ClpP/crotonase"/>
    <property type="match status" value="1"/>
</dbReference>
<feature type="region of interest" description="Disordered" evidence="1">
    <location>
        <begin position="296"/>
        <end position="317"/>
    </location>
</feature>
<sequence>MRSPLPWAFALATTATAAAVKPTQARADTTASACQLAQSAAESFLSTQPNASFALISPSVAFDCLRTVVIDKQKDLDLLNYLEPFVAFQSTLDTLIDPPEGYLLPGVDVIGGFGQIRANLLKDVYKSQVEFALDLKRVFAQAADGHFTYNPAILQVFNFVSRTALVSVSDDGLSVPRVYLYDDVLKSQVNDTDVWDIRSIDGVPITKWLEAQSFQVASQDPDSKYNALFQTNPATQALGSGNAFGTRYAGETPDSQVIKFTNGSEYTDGLVAAVPVDFVPFIGSPESIHAAVELPPTATPTATPTPTSTAASTSLSSTAIPTQTQIPGYPLPIVKHASDWISGYFLEGSGYEDTAVLAILSFAPKDIDSADGDFELDEAKRVVDDFLKKSKEAGKTKLVIDVQANGGGFVSAGFQLYNQLFPKTADIWDGSRLRAHEALNAIGLTAQEVSPDVLADFNGASLDEAGKPYENWQALYGPEFIGGQNVTNLLRFNESDILSLRSTEEQLFEPENILIVTDGACASTCTIFTGLLVEEHGVRTIALGGRPREAAMQAVGGVKGSQVLTFAALQSAIKQTASDAIKADRLDHLTEAFDVLPDVGEPPLLPSLAAAGSFNYRNAYARNNVDGFPEHFVYRAANCRLFYTSEMITDPVAVWTRSADIAWKKAKCVNGSTVNSDGTISDGIVPYSKEAIGLNLGYEGPGSLSYKGDYEPPSPYVRQRTSVKRSIADDLRPSEDFELRRTMFVCFIPTSLTRRIVTTQLIIARIQSNEHYDLRYNNEYKLYFLYTLERP</sequence>
<protein>
    <submittedName>
        <fullName evidence="5">Putative peptidase S41 family protein</fullName>
    </submittedName>
</protein>
<feature type="chain" id="PRO_5001630617" evidence="2">
    <location>
        <begin position="20"/>
        <end position="791"/>
    </location>
</feature>